<dbReference type="HOGENOM" id="CLU_3014208_0_0_1"/>
<evidence type="ECO:0000313" key="1">
    <source>
        <dbReference type="EMBL" id="EXM12400.1"/>
    </source>
</evidence>
<gene>
    <name evidence="1" type="ORF">FOTG_19099</name>
</gene>
<name>X0LV69_FUSOX</name>
<dbReference type="Proteomes" id="UP000030701">
    <property type="component" value="Unassembled WGS sequence"/>
</dbReference>
<dbReference type="AlphaFoldDB" id="X0LV69"/>
<reference evidence="1" key="2">
    <citation type="submission" date="2012-05" db="EMBL/GenBank/DDBJ databases">
        <title>The Genome Annotation of Fusarium oxysporum Cotton.</title>
        <authorList>
            <consortium name="The Broad Institute Genomics Platform"/>
            <person name="Ma L.-J."/>
            <person name="Corby-Kistler H."/>
            <person name="Broz K."/>
            <person name="Gale L.R."/>
            <person name="Jonkers W."/>
            <person name="O'Donnell K."/>
            <person name="Ploetz R."/>
            <person name="Steinberg C."/>
            <person name="Schwartz D.C."/>
            <person name="VanEtten H."/>
            <person name="Zhou S."/>
            <person name="Young S.K."/>
            <person name="Zeng Q."/>
            <person name="Gargeya S."/>
            <person name="Fitzgerald M."/>
            <person name="Abouelleil A."/>
            <person name="Alvarado L."/>
            <person name="Chapman S.B."/>
            <person name="Gainer-Dewar J."/>
            <person name="Goldberg J."/>
            <person name="Griggs A."/>
            <person name="Gujja S."/>
            <person name="Hansen M."/>
            <person name="Howarth C."/>
            <person name="Imamovic A."/>
            <person name="Ireland A."/>
            <person name="Larimer J."/>
            <person name="McCowan C."/>
            <person name="Murphy C."/>
            <person name="Pearson M."/>
            <person name="Poon T.W."/>
            <person name="Priest M."/>
            <person name="Roberts A."/>
            <person name="Saif S."/>
            <person name="Shea T."/>
            <person name="Sykes S."/>
            <person name="Wortman J."/>
            <person name="Nusbaum C."/>
            <person name="Birren B."/>
        </authorList>
    </citation>
    <scope>NUCLEOTIDE SEQUENCE</scope>
    <source>
        <strain evidence="1">25433</strain>
    </source>
</reference>
<proteinExistence type="predicted"/>
<dbReference type="EMBL" id="JH658271">
    <property type="protein sequence ID" value="EXM12400.1"/>
    <property type="molecule type" value="Genomic_DNA"/>
</dbReference>
<protein>
    <submittedName>
        <fullName evidence="1">Uncharacterized protein</fullName>
    </submittedName>
</protein>
<organism evidence="1">
    <name type="scientific">Fusarium oxysporum f. sp. vasinfectum 25433</name>
    <dbReference type="NCBI Taxonomy" id="1089449"/>
    <lineage>
        <taxon>Eukaryota</taxon>
        <taxon>Fungi</taxon>
        <taxon>Dikarya</taxon>
        <taxon>Ascomycota</taxon>
        <taxon>Pezizomycotina</taxon>
        <taxon>Sordariomycetes</taxon>
        <taxon>Hypocreomycetidae</taxon>
        <taxon>Hypocreales</taxon>
        <taxon>Nectriaceae</taxon>
        <taxon>Fusarium</taxon>
        <taxon>Fusarium oxysporum species complex</taxon>
    </lineage>
</organism>
<sequence length="56" mass="6221">MSQSREVPAIPVVTKRNLAHATPIMLENPGIPLPFRIQTVSLKVLDLAFKVLDEIL</sequence>
<accession>X0LV69</accession>
<reference evidence="1" key="1">
    <citation type="submission" date="2011-11" db="EMBL/GenBank/DDBJ databases">
        <title>The Genome Sequence of Fusarium oxysporum Cotton.</title>
        <authorList>
            <consortium name="The Broad Institute Genome Sequencing Platform"/>
            <person name="Ma L.-J."/>
            <person name="Gale L.R."/>
            <person name="Schwartz D.C."/>
            <person name="Zhou S."/>
            <person name="Corby-Kistler H."/>
            <person name="Young S.K."/>
            <person name="Zeng Q."/>
            <person name="Gargeya S."/>
            <person name="Fitzgerald M."/>
            <person name="Haas B."/>
            <person name="Abouelleil A."/>
            <person name="Alvarado L."/>
            <person name="Arachchi H.M."/>
            <person name="Berlin A."/>
            <person name="Brown A."/>
            <person name="Chapman S.B."/>
            <person name="Chen Z."/>
            <person name="Dunbar C."/>
            <person name="Freedman E."/>
            <person name="Gearin G."/>
            <person name="Goldberg J."/>
            <person name="Griggs A."/>
            <person name="Gujja S."/>
            <person name="Heiman D."/>
            <person name="Howarth C."/>
            <person name="Larson L."/>
            <person name="Lui A."/>
            <person name="MacDonald P.J.P."/>
            <person name="Montmayeur A."/>
            <person name="Murphy C."/>
            <person name="Neiman D."/>
            <person name="Pearson M."/>
            <person name="Priest M."/>
            <person name="Roberts A."/>
            <person name="Saif S."/>
            <person name="Shea T."/>
            <person name="Shenoy N."/>
            <person name="Sisk P."/>
            <person name="Stolte C."/>
            <person name="Sykes S."/>
            <person name="Wortman J."/>
            <person name="Nusbaum C."/>
            <person name="Birren B."/>
        </authorList>
    </citation>
    <scope>NUCLEOTIDE SEQUENCE [LARGE SCALE GENOMIC DNA]</scope>
    <source>
        <strain evidence="1">25433</strain>
    </source>
</reference>